<gene>
    <name evidence="2" type="ORF">EXIGLDRAFT_448801</name>
</gene>
<proteinExistence type="predicted"/>
<evidence type="ECO:0000313" key="3">
    <source>
        <dbReference type="Proteomes" id="UP000077266"/>
    </source>
</evidence>
<evidence type="ECO:0000256" key="1">
    <source>
        <dbReference type="SAM" id="Phobius"/>
    </source>
</evidence>
<reference evidence="2 3" key="1">
    <citation type="journal article" date="2016" name="Mol. Biol. Evol.">
        <title>Comparative Genomics of Early-Diverging Mushroom-Forming Fungi Provides Insights into the Origins of Lignocellulose Decay Capabilities.</title>
        <authorList>
            <person name="Nagy L.G."/>
            <person name="Riley R."/>
            <person name="Tritt A."/>
            <person name="Adam C."/>
            <person name="Daum C."/>
            <person name="Floudas D."/>
            <person name="Sun H."/>
            <person name="Yadav J.S."/>
            <person name="Pangilinan J."/>
            <person name="Larsson K.H."/>
            <person name="Matsuura K."/>
            <person name="Barry K."/>
            <person name="Labutti K."/>
            <person name="Kuo R."/>
            <person name="Ohm R.A."/>
            <person name="Bhattacharya S.S."/>
            <person name="Shirouzu T."/>
            <person name="Yoshinaga Y."/>
            <person name="Martin F.M."/>
            <person name="Grigoriev I.V."/>
            <person name="Hibbett D.S."/>
        </authorList>
    </citation>
    <scope>NUCLEOTIDE SEQUENCE [LARGE SCALE GENOMIC DNA]</scope>
    <source>
        <strain evidence="2 3">HHB12029</strain>
    </source>
</reference>
<dbReference type="InParanoid" id="A0A165B4T9"/>
<feature type="transmembrane region" description="Helical" evidence="1">
    <location>
        <begin position="132"/>
        <end position="152"/>
    </location>
</feature>
<dbReference type="AlphaFoldDB" id="A0A165B4T9"/>
<dbReference type="EMBL" id="KV426559">
    <property type="protein sequence ID" value="KZV79816.1"/>
    <property type="molecule type" value="Genomic_DNA"/>
</dbReference>
<protein>
    <submittedName>
        <fullName evidence="2">Uncharacterized protein</fullName>
    </submittedName>
</protein>
<sequence length="168" mass="18916">MEAVTVQPPMGQPCVPSFHSALISRSSHSHVSYSFPAERDHRRSIRLRMRAEGQTRITSTPRGTVARIQLQIHSMRAPRLHRARRLRTRSGSLAAVLVGRIHDGWTTRYITVPAVASIFGVSFLGRGLCFTIFNSIFVVFISLSLLCTISWLHDNCLRVDILHHACVF</sequence>
<keyword evidence="3" id="KW-1185">Reference proteome</keyword>
<organism evidence="2 3">
    <name type="scientific">Exidia glandulosa HHB12029</name>
    <dbReference type="NCBI Taxonomy" id="1314781"/>
    <lineage>
        <taxon>Eukaryota</taxon>
        <taxon>Fungi</taxon>
        <taxon>Dikarya</taxon>
        <taxon>Basidiomycota</taxon>
        <taxon>Agaricomycotina</taxon>
        <taxon>Agaricomycetes</taxon>
        <taxon>Auriculariales</taxon>
        <taxon>Exidiaceae</taxon>
        <taxon>Exidia</taxon>
    </lineage>
</organism>
<keyword evidence="1" id="KW-0812">Transmembrane</keyword>
<evidence type="ECO:0000313" key="2">
    <source>
        <dbReference type="EMBL" id="KZV79816.1"/>
    </source>
</evidence>
<keyword evidence="1" id="KW-0472">Membrane</keyword>
<dbReference type="Proteomes" id="UP000077266">
    <property type="component" value="Unassembled WGS sequence"/>
</dbReference>
<keyword evidence="1" id="KW-1133">Transmembrane helix</keyword>
<accession>A0A165B4T9</accession>
<name>A0A165B4T9_EXIGL</name>